<dbReference type="EMBL" id="JAKREW010000005">
    <property type="protein sequence ID" value="MCG7504878.1"/>
    <property type="molecule type" value="Genomic_DNA"/>
</dbReference>
<dbReference type="RefSeq" id="WP_239363228.1">
    <property type="nucleotide sequence ID" value="NZ_JAKREW010000005.1"/>
</dbReference>
<gene>
    <name evidence="3" type="ORF">L4923_07575</name>
</gene>
<dbReference type="CDD" id="cd00093">
    <property type="entry name" value="HTH_XRE"/>
    <property type="match status" value="1"/>
</dbReference>
<dbReference type="SUPFAM" id="SSF47413">
    <property type="entry name" value="lambda repressor-like DNA-binding domains"/>
    <property type="match status" value="1"/>
</dbReference>
<feature type="domain" description="HTH cro/C1-type" evidence="2">
    <location>
        <begin position="13"/>
        <end position="67"/>
    </location>
</feature>
<keyword evidence="4" id="KW-1185">Reference proteome</keyword>
<reference evidence="3 4" key="1">
    <citation type="submission" date="2022-02" db="EMBL/GenBank/DDBJ databases">
        <title>Draft genome sequence of Mezorhizobium retamae strain IRAMC:0171 isolated from Retama raetam nodules.</title>
        <authorList>
            <person name="Bengaied R."/>
            <person name="Sbissi I."/>
            <person name="Huber K."/>
            <person name="Ghodbane F."/>
            <person name="Nouioui I."/>
            <person name="Tarhouni M."/>
            <person name="Gtari M."/>
        </authorList>
    </citation>
    <scope>NUCLEOTIDE SEQUENCE [LARGE SCALE GENOMIC DNA]</scope>
    <source>
        <strain evidence="3 4">IRAMC:0171</strain>
    </source>
</reference>
<dbReference type="SMART" id="SM00530">
    <property type="entry name" value="HTH_XRE"/>
    <property type="match status" value="1"/>
</dbReference>
<evidence type="ECO:0000313" key="3">
    <source>
        <dbReference type="EMBL" id="MCG7504878.1"/>
    </source>
</evidence>
<sequence length="92" mass="10116">MFIKTPRDCGALIRSVRRDKGMSQTELARALRTSQGWISEVEAGKPTAEIGMVLKALAILGVSIDAQPTYRPQDSEIKKPSPEDDDTPPYTI</sequence>
<evidence type="ECO:0000259" key="2">
    <source>
        <dbReference type="PROSITE" id="PS50943"/>
    </source>
</evidence>
<comment type="caution">
    <text evidence="3">The sequence shown here is derived from an EMBL/GenBank/DDBJ whole genome shotgun (WGS) entry which is preliminary data.</text>
</comment>
<name>A0ABS9QBT0_9HYPH</name>
<accession>A0ABS9QBT0</accession>
<organism evidence="3 4">
    <name type="scientific">Mesorhizobium retamae</name>
    <dbReference type="NCBI Taxonomy" id="2912854"/>
    <lineage>
        <taxon>Bacteria</taxon>
        <taxon>Pseudomonadati</taxon>
        <taxon>Pseudomonadota</taxon>
        <taxon>Alphaproteobacteria</taxon>
        <taxon>Hyphomicrobiales</taxon>
        <taxon>Phyllobacteriaceae</taxon>
        <taxon>Mesorhizobium</taxon>
    </lineage>
</organism>
<dbReference type="InterPro" id="IPR001387">
    <property type="entry name" value="Cro/C1-type_HTH"/>
</dbReference>
<feature type="region of interest" description="Disordered" evidence="1">
    <location>
        <begin position="69"/>
        <end position="92"/>
    </location>
</feature>
<dbReference type="Pfam" id="PF13560">
    <property type="entry name" value="HTH_31"/>
    <property type="match status" value="1"/>
</dbReference>
<proteinExistence type="predicted"/>
<dbReference type="PROSITE" id="PS50943">
    <property type="entry name" value="HTH_CROC1"/>
    <property type="match status" value="1"/>
</dbReference>
<feature type="compositionally biased region" description="Basic and acidic residues" evidence="1">
    <location>
        <begin position="73"/>
        <end position="82"/>
    </location>
</feature>
<evidence type="ECO:0000256" key="1">
    <source>
        <dbReference type="SAM" id="MobiDB-lite"/>
    </source>
</evidence>
<protein>
    <submittedName>
        <fullName evidence="3">Helix-turn-helix domain-containing protein</fullName>
    </submittedName>
</protein>
<feature type="compositionally biased region" description="Acidic residues" evidence="1">
    <location>
        <begin position="83"/>
        <end position="92"/>
    </location>
</feature>
<dbReference type="InterPro" id="IPR010982">
    <property type="entry name" value="Lambda_DNA-bd_dom_sf"/>
</dbReference>
<dbReference type="Proteomes" id="UP001201701">
    <property type="component" value="Unassembled WGS sequence"/>
</dbReference>
<evidence type="ECO:0000313" key="4">
    <source>
        <dbReference type="Proteomes" id="UP001201701"/>
    </source>
</evidence>
<dbReference type="Gene3D" id="1.10.260.40">
    <property type="entry name" value="lambda repressor-like DNA-binding domains"/>
    <property type="match status" value="1"/>
</dbReference>